<dbReference type="AlphaFoldDB" id="A0AAV2NK77"/>
<keyword evidence="3" id="KW-1185">Reference proteome</keyword>
<feature type="region of interest" description="Disordered" evidence="1">
    <location>
        <begin position="1"/>
        <end position="24"/>
    </location>
</feature>
<dbReference type="Proteomes" id="UP001497644">
    <property type="component" value="Chromosome 2"/>
</dbReference>
<feature type="compositionally biased region" description="Basic and acidic residues" evidence="1">
    <location>
        <begin position="1"/>
        <end position="17"/>
    </location>
</feature>
<gene>
    <name evidence="2" type="ORF">LPLAT_LOCUS6686</name>
</gene>
<proteinExistence type="predicted"/>
<sequence length="83" mass="9514">MIEGKAEKETKKDGGRKDGRRAHVQAYRYQPRAVRHVGATKVFYACQMRVLVSDLTLNSLDDPRDQFAFESNSSQNCIPEKLR</sequence>
<name>A0AAV2NK77_9HYME</name>
<evidence type="ECO:0000313" key="3">
    <source>
        <dbReference type="Proteomes" id="UP001497644"/>
    </source>
</evidence>
<reference evidence="2" key="1">
    <citation type="submission" date="2024-04" db="EMBL/GenBank/DDBJ databases">
        <authorList>
            <consortium name="Molecular Ecology Group"/>
        </authorList>
    </citation>
    <scope>NUCLEOTIDE SEQUENCE</scope>
</reference>
<accession>A0AAV2NK77</accession>
<protein>
    <submittedName>
        <fullName evidence="2">Uncharacterized protein</fullName>
    </submittedName>
</protein>
<dbReference type="EMBL" id="OZ034825">
    <property type="protein sequence ID" value="CAL1680710.1"/>
    <property type="molecule type" value="Genomic_DNA"/>
</dbReference>
<organism evidence="2 3">
    <name type="scientific">Lasius platythorax</name>
    <dbReference type="NCBI Taxonomy" id="488582"/>
    <lineage>
        <taxon>Eukaryota</taxon>
        <taxon>Metazoa</taxon>
        <taxon>Ecdysozoa</taxon>
        <taxon>Arthropoda</taxon>
        <taxon>Hexapoda</taxon>
        <taxon>Insecta</taxon>
        <taxon>Pterygota</taxon>
        <taxon>Neoptera</taxon>
        <taxon>Endopterygota</taxon>
        <taxon>Hymenoptera</taxon>
        <taxon>Apocrita</taxon>
        <taxon>Aculeata</taxon>
        <taxon>Formicoidea</taxon>
        <taxon>Formicidae</taxon>
        <taxon>Formicinae</taxon>
        <taxon>Lasius</taxon>
        <taxon>Lasius</taxon>
    </lineage>
</organism>
<evidence type="ECO:0000313" key="2">
    <source>
        <dbReference type="EMBL" id="CAL1680710.1"/>
    </source>
</evidence>
<evidence type="ECO:0000256" key="1">
    <source>
        <dbReference type="SAM" id="MobiDB-lite"/>
    </source>
</evidence>